<feature type="non-terminal residue" evidence="2">
    <location>
        <position position="239"/>
    </location>
</feature>
<sequence length="239" mass="25222">MSAPPSDSVAMDHQTSGRAPREQRWPTRESSSSAAAEELQFERAWWAEALKAMITEHLADQMAAIKEAGKKIEALEGPVVEIGRTQRLQAELQQTQQLQMQQLQGSVLEIRQAAPEAAVPVTTEPGKRETHLQDARPQSASPPADGTPRATPPEAPPPPGDSPRAKSALAAELGGVVRAAVREELGELLAEGGPLRGALRSEAEAALGSCGCSPCGLRLSGTVTRGLEQTHVEGVDTPA</sequence>
<gene>
    <name evidence="2" type="ORF">PCOR1329_LOCUS11492</name>
</gene>
<name>A0ABN9QLT0_9DINO</name>
<evidence type="ECO:0000313" key="3">
    <source>
        <dbReference type="Proteomes" id="UP001189429"/>
    </source>
</evidence>
<keyword evidence="3" id="KW-1185">Reference proteome</keyword>
<feature type="compositionally biased region" description="Pro residues" evidence="1">
    <location>
        <begin position="150"/>
        <end position="161"/>
    </location>
</feature>
<feature type="region of interest" description="Disordered" evidence="1">
    <location>
        <begin position="116"/>
        <end position="167"/>
    </location>
</feature>
<evidence type="ECO:0000313" key="2">
    <source>
        <dbReference type="EMBL" id="CAK0804805.1"/>
    </source>
</evidence>
<protein>
    <submittedName>
        <fullName evidence="2">Uncharacterized protein</fullName>
    </submittedName>
</protein>
<evidence type="ECO:0000256" key="1">
    <source>
        <dbReference type="SAM" id="MobiDB-lite"/>
    </source>
</evidence>
<dbReference type="EMBL" id="CAUYUJ010003324">
    <property type="protein sequence ID" value="CAK0804805.1"/>
    <property type="molecule type" value="Genomic_DNA"/>
</dbReference>
<comment type="caution">
    <text evidence="2">The sequence shown here is derived from an EMBL/GenBank/DDBJ whole genome shotgun (WGS) entry which is preliminary data.</text>
</comment>
<proteinExistence type="predicted"/>
<feature type="compositionally biased region" description="Basic and acidic residues" evidence="1">
    <location>
        <begin position="125"/>
        <end position="134"/>
    </location>
</feature>
<dbReference type="Proteomes" id="UP001189429">
    <property type="component" value="Unassembled WGS sequence"/>
</dbReference>
<reference evidence="2" key="1">
    <citation type="submission" date="2023-10" db="EMBL/GenBank/DDBJ databases">
        <authorList>
            <person name="Chen Y."/>
            <person name="Shah S."/>
            <person name="Dougan E. K."/>
            <person name="Thang M."/>
            <person name="Chan C."/>
        </authorList>
    </citation>
    <scope>NUCLEOTIDE SEQUENCE [LARGE SCALE GENOMIC DNA]</scope>
</reference>
<feature type="region of interest" description="Disordered" evidence="1">
    <location>
        <begin position="1"/>
        <end position="37"/>
    </location>
</feature>
<organism evidence="2 3">
    <name type="scientific">Prorocentrum cordatum</name>
    <dbReference type="NCBI Taxonomy" id="2364126"/>
    <lineage>
        <taxon>Eukaryota</taxon>
        <taxon>Sar</taxon>
        <taxon>Alveolata</taxon>
        <taxon>Dinophyceae</taxon>
        <taxon>Prorocentrales</taxon>
        <taxon>Prorocentraceae</taxon>
        <taxon>Prorocentrum</taxon>
    </lineage>
</organism>
<accession>A0ABN9QLT0</accession>